<reference evidence="2" key="2">
    <citation type="submission" date="2015-01" db="EMBL/GenBank/DDBJ databases">
        <title>Evolutionary Origins and Diversification of the Mycorrhizal Mutualists.</title>
        <authorList>
            <consortium name="DOE Joint Genome Institute"/>
            <consortium name="Mycorrhizal Genomics Consortium"/>
            <person name="Kohler A."/>
            <person name="Kuo A."/>
            <person name="Nagy L.G."/>
            <person name="Floudas D."/>
            <person name="Copeland A."/>
            <person name="Barry K.W."/>
            <person name="Cichocki N."/>
            <person name="Veneault-Fourrey C."/>
            <person name="LaButti K."/>
            <person name="Lindquist E.A."/>
            <person name="Lipzen A."/>
            <person name="Lundell T."/>
            <person name="Morin E."/>
            <person name="Murat C."/>
            <person name="Riley R."/>
            <person name="Ohm R."/>
            <person name="Sun H."/>
            <person name="Tunlid A."/>
            <person name="Henrissat B."/>
            <person name="Grigoriev I.V."/>
            <person name="Hibbett D.S."/>
            <person name="Martin F."/>
        </authorList>
    </citation>
    <scope>NUCLEOTIDE SEQUENCE [LARGE SCALE GENOMIC DNA]</scope>
    <source>
        <strain evidence="2">Marx 270</strain>
    </source>
</reference>
<keyword evidence="2" id="KW-1185">Reference proteome</keyword>
<accession>A0A0C3PQE7</accession>
<dbReference type="EMBL" id="KN831951">
    <property type="protein sequence ID" value="KIO10754.1"/>
    <property type="molecule type" value="Genomic_DNA"/>
</dbReference>
<organism evidence="1 2">
    <name type="scientific">Pisolithus tinctorius Marx 270</name>
    <dbReference type="NCBI Taxonomy" id="870435"/>
    <lineage>
        <taxon>Eukaryota</taxon>
        <taxon>Fungi</taxon>
        <taxon>Dikarya</taxon>
        <taxon>Basidiomycota</taxon>
        <taxon>Agaricomycotina</taxon>
        <taxon>Agaricomycetes</taxon>
        <taxon>Agaricomycetidae</taxon>
        <taxon>Boletales</taxon>
        <taxon>Sclerodermatineae</taxon>
        <taxon>Pisolithaceae</taxon>
        <taxon>Pisolithus</taxon>
    </lineage>
</organism>
<sequence>MYRKSTDMIYCAAQRILCIGYGVTANIAASHIWSKRGSSGFDSPYPSSAFFCS</sequence>
<dbReference type="HOGENOM" id="CLU_3069706_0_0_1"/>
<name>A0A0C3PQE7_PISTI</name>
<evidence type="ECO:0000313" key="2">
    <source>
        <dbReference type="Proteomes" id="UP000054217"/>
    </source>
</evidence>
<evidence type="ECO:0000313" key="1">
    <source>
        <dbReference type="EMBL" id="KIO10754.1"/>
    </source>
</evidence>
<gene>
    <name evidence="1" type="ORF">M404DRAFT_874171</name>
</gene>
<dbReference type="Proteomes" id="UP000054217">
    <property type="component" value="Unassembled WGS sequence"/>
</dbReference>
<proteinExistence type="predicted"/>
<dbReference type="AlphaFoldDB" id="A0A0C3PQE7"/>
<protein>
    <submittedName>
        <fullName evidence="1">Uncharacterized protein</fullName>
    </submittedName>
</protein>
<dbReference type="InParanoid" id="A0A0C3PQE7"/>
<reference evidence="1 2" key="1">
    <citation type="submission" date="2014-04" db="EMBL/GenBank/DDBJ databases">
        <authorList>
            <consortium name="DOE Joint Genome Institute"/>
            <person name="Kuo A."/>
            <person name="Kohler A."/>
            <person name="Costa M.D."/>
            <person name="Nagy L.G."/>
            <person name="Floudas D."/>
            <person name="Copeland A."/>
            <person name="Barry K.W."/>
            <person name="Cichocki N."/>
            <person name="Veneault-Fourrey C."/>
            <person name="LaButti K."/>
            <person name="Lindquist E.A."/>
            <person name="Lipzen A."/>
            <person name="Lundell T."/>
            <person name="Morin E."/>
            <person name="Murat C."/>
            <person name="Sun H."/>
            <person name="Tunlid A."/>
            <person name="Henrissat B."/>
            <person name="Grigoriev I.V."/>
            <person name="Hibbett D.S."/>
            <person name="Martin F."/>
            <person name="Nordberg H.P."/>
            <person name="Cantor M.N."/>
            <person name="Hua S.X."/>
        </authorList>
    </citation>
    <scope>NUCLEOTIDE SEQUENCE [LARGE SCALE GENOMIC DNA]</scope>
    <source>
        <strain evidence="1 2">Marx 270</strain>
    </source>
</reference>